<dbReference type="InterPro" id="IPR032466">
    <property type="entry name" value="Metal_Hydrolase"/>
</dbReference>
<dbReference type="NCBIfam" id="NF006055">
    <property type="entry name" value="PRK08203.1"/>
    <property type="match status" value="1"/>
</dbReference>
<dbReference type="InterPro" id="IPR006680">
    <property type="entry name" value="Amidohydro-rel"/>
</dbReference>
<dbReference type="EC" id="3.5.4.32" evidence="5"/>
<dbReference type="CDD" id="cd01298">
    <property type="entry name" value="ATZ_TRZ_like"/>
    <property type="match status" value="1"/>
</dbReference>
<evidence type="ECO:0000259" key="4">
    <source>
        <dbReference type="Pfam" id="PF01979"/>
    </source>
</evidence>
<dbReference type="Gene3D" id="3.20.20.140">
    <property type="entry name" value="Metal-dependent hydrolases"/>
    <property type="match status" value="1"/>
</dbReference>
<keyword evidence="3" id="KW-0862">Zinc</keyword>
<dbReference type="PANTHER" id="PTHR43794:SF11">
    <property type="entry name" value="AMIDOHYDROLASE-RELATED DOMAIN-CONTAINING PROTEIN"/>
    <property type="match status" value="1"/>
</dbReference>
<organism evidence="5 6">
    <name type="scientific">Rhodococcus pyridinivorans</name>
    <dbReference type="NCBI Taxonomy" id="103816"/>
    <lineage>
        <taxon>Bacteria</taxon>
        <taxon>Bacillati</taxon>
        <taxon>Actinomycetota</taxon>
        <taxon>Actinomycetes</taxon>
        <taxon>Mycobacteriales</taxon>
        <taxon>Nocardiaceae</taxon>
        <taxon>Rhodococcus</taxon>
    </lineage>
</organism>
<feature type="domain" description="Amidohydrolase-related" evidence="4">
    <location>
        <begin position="67"/>
        <end position="405"/>
    </location>
</feature>
<dbReference type="PANTHER" id="PTHR43794">
    <property type="entry name" value="AMINOHYDROLASE SSNA-RELATED"/>
    <property type="match status" value="1"/>
</dbReference>
<gene>
    <name evidence="5" type="ORF">INP59_06295</name>
</gene>
<evidence type="ECO:0000313" key="5">
    <source>
        <dbReference type="EMBL" id="QOV99971.1"/>
    </source>
</evidence>
<keyword evidence="2 5" id="KW-0378">Hydrolase</keyword>
<dbReference type="SUPFAM" id="SSF51556">
    <property type="entry name" value="Metallo-dependent hydrolases"/>
    <property type="match status" value="1"/>
</dbReference>
<sequence>MHAHPTTRPLLIRGAHVVSMDAARAEHRDGYVVVSGNRIVAVGSGEPAHEDGTAIHDAQIVDGTGCVLTPGLINTHHHLYQWITRGLAADHTLFEWLTTLYPVWGGIDADAVHVAAKGALAHLVRTGCTTSTDHHYVVPREGGDVFGAEIAAAAEVGIRFHPCRGSMDLGASAGGLPPDHIVEDIDAILEGSSEAVDRWHDPSFDSMLRVALAPCSPFSVTGELLKQSALLARDLGVRLHTHLAETLDEEDFCLEKFGCKPVQYMESLGWTGPDVWYAHAVHLDDRDIGVLAASGTGAAHCPTSNARLGAGIARAADLYAAGVPLGLGVDGAASNESCCMLEEAHHAALFARARSGPRAMTVRQSLELATIGGARVLGREDEIGSIEPGKLADVALWRIDGLAHSGIADPVAALVLGSTPPLELLLINGREVVVGDEVRTVDEDVVARQVAAEHAALVAKAG</sequence>
<accession>A0A7M2XST0</accession>
<dbReference type="EMBL" id="CP063450">
    <property type="protein sequence ID" value="QOV99971.1"/>
    <property type="molecule type" value="Genomic_DNA"/>
</dbReference>
<dbReference type="GO" id="GO:0019239">
    <property type="term" value="F:deaminase activity"/>
    <property type="evidence" value="ECO:0007669"/>
    <property type="project" value="UniProtKB-ARBA"/>
</dbReference>
<name>A0A7M2XST0_9NOCA</name>
<evidence type="ECO:0000313" key="6">
    <source>
        <dbReference type="Proteomes" id="UP000593818"/>
    </source>
</evidence>
<dbReference type="InterPro" id="IPR011059">
    <property type="entry name" value="Metal-dep_hydrolase_composite"/>
</dbReference>
<dbReference type="RefSeq" id="WP_193903357.1">
    <property type="nucleotide sequence ID" value="NZ_CP063450.1"/>
</dbReference>
<reference evidence="5 6" key="1">
    <citation type="submission" date="2020-10" db="EMBL/GenBank/DDBJ databases">
        <title>Whole genome sequence of oil-degrading bacteria Rhodococcus pyridinivorans strain 5Ap.</title>
        <authorList>
            <person name="Akhremchuk A.E."/>
            <person name="Valentovich L.N."/>
            <person name="Charniauskaya M.I."/>
            <person name="Bukliarevich H.A."/>
            <person name="Titok M.A."/>
        </authorList>
    </citation>
    <scope>NUCLEOTIDE SEQUENCE [LARGE SCALE GENOMIC DNA]</scope>
    <source>
        <strain evidence="5 6">5Ap</strain>
    </source>
</reference>
<evidence type="ECO:0000256" key="1">
    <source>
        <dbReference type="ARBA" id="ARBA00022723"/>
    </source>
</evidence>
<dbReference type="GO" id="GO:0046872">
    <property type="term" value="F:metal ion binding"/>
    <property type="evidence" value="ECO:0007669"/>
    <property type="project" value="UniProtKB-KW"/>
</dbReference>
<dbReference type="AlphaFoldDB" id="A0A7M2XST0"/>
<dbReference type="InterPro" id="IPR050287">
    <property type="entry name" value="MTA/SAH_deaminase"/>
</dbReference>
<protein>
    <submittedName>
        <fullName evidence="5">8-oxoguanine deaminase</fullName>
        <ecNumber evidence="5">3.5.4.32</ecNumber>
    </submittedName>
</protein>
<keyword evidence="6" id="KW-1185">Reference proteome</keyword>
<evidence type="ECO:0000256" key="3">
    <source>
        <dbReference type="ARBA" id="ARBA00022833"/>
    </source>
</evidence>
<dbReference type="Gene3D" id="2.30.40.10">
    <property type="entry name" value="Urease, subunit C, domain 1"/>
    <property type="match status" value="1"/>
</dbReference>
<dbReference type="SUPFAM" id="SSF51338">
    <property type="entry name" value="Composite domain of metallo-dependent hydrolases"/>
    <property type="match status" value="1"/>
</dbReference>
<dbReference type="Proteomes" id="UP000593818">
    <property type="component" value="Chromosome"/>
</dbReference>
<dbReference type="FunFam" id="3.20.20.140:FF:000014">
    <property type="entry name" value="5-methylthioadenosine/S-adenosylhomocysteine deaminase"/>
    <property type="match status" value="1"/>
</dbReference>
<proteinExistence type="predicted"/>
<dbReference type="GO" id="GO:0102127">
    <property type="term" value="F:8-oxoguanine deaminase activity"/>
    <property type="evidence" value="ECO:0007669"/>
    <property type="project" value="UniProtKB-EC"/>
</dbReference>
<evidence type="ECO:0000256" key="2">
    <source>
        <dbReference type="ARBA" id="ARBA00022801"/>
    </source>
</evidence>
<dbReference type="Pfam" id="PF01979">
    <property type="entry name" value="Amidohydro_1"/>
    <property type="match status" value="1"/>
</dbReference>
<keyword evidence="1" id="KW-0479">Metal-binding</keyword>